<keyword evidence="2 6" id="KW-0805">Transcription regulation</keyword>
<comment type="caution">
    <text evidence="10">The sequence shown here is derived from an EMBL/GenBank/DDBJ whole genome shotgun (WGS) entry which is preliminary data.</text>
</comment>
<keyword evidence="5 6" id="KW-0804">Transcription</keyword>
<keyword evidence="4 6" id="KW-0238">DNA-binding</keyword>
<dbReference type="GO" id="GO:0005737">
    <property type="term" value="C:cytoplasm"/>
    <property type="evidence" value="ECO:0007669"/>
    <property type="project" value="UniProtKB-SubCell"/>
</dbReference>
<dbReference type="SUPFAM" id="SSF88659">
    <property type="entry name" value="Sigma3 and sigma4 domains of RNA polymerase sigma factors"/>
    <property type="match status" value="2"/>
</dbReference>
<dbReference type="RefSeq" id="WP_066785441.1">
    <property type="nucleotide sequence ID" value="NZ_LWQS01000042.1"/>
</dbReference>
<keyword evidence="11" id="KW-1185">Reference proteome</keyword>
<dbReference type="AlphaFoldDB" id="A0A178MFY5"/>
<dbReference type="InterPro" id="IPR042189">
    <property type="entry name" value="RNA_pol_sigma_70_r1_1_sf"/>
</dbReference>
<dbReference type="CDD" id="cd06171">
    <property type="entry name" value="Sigma70_r4"/>
    <property type="match status" value="1"/>
</dbReference>
<dbReference type="PROSITE" id="PS00716">
    <property type="entry name" value="SIGMA70_2"/>
    <property type="match status" value="1"/>
</dbReference>
<name>A0A178MFY5_9CHLR</name>
<comment type="subcellular location">
    <subcellularLocation>
        <location evidence="6">Cytoplasm</location>
    </subcellularLocation>
</comment>
<dbReference type="Proteomes" id="UP000078287">
    <property type="component" value="Unassembled WGS sequence"/>
</dbReference>
<feature type="region of interest" description="Sigma-70 factor domain-4" evidence="6">
    <location>
        <begin position="331"/>
        <end position="384"/>
    </location>
</feature>
<dbReference type="InterPro" id="IPR009042">
    <property type="entry name" value="RNA_pol_sigma70_r1_2"/>
</dbReference>
<evidence type="ECO:0000256" key="1">
    <source>
        <dbReference type="ARBA" id="ARBA00022490"/>
    </source>
</evidence>
<gene>
    <name evidence="6" type="primary">sigA</name>
    <name evidence="10" type="ORF">A6A03_11840</name>
</gene>
<dbReference type="Pfam" id="PF03979">
    <property type="entry name" value="Sigma70_r1_1"/>
    <property type="match status" value="1"/>
</dbReference>
<dbReference type="GO" id="GO:0003677">
    <property type="term" value="F:DNA binding"/>
    <property type="evidence" value="ECO:0007669"/>
    <property type="project" value="UniProtKB-UniRule"/>
</dbReference>
<evidence type="ECO:0000256" key="2">
    <source>
        <dbReference type="ARBA" id="ARBA00023015"/>
    </source>
</evidence>
<feature type="short sequence motif" description="Interaction with polymerase core subunit RpoC" evidence="6">
    <location>
        <begin position="187"/>
        <end position="190"/>
    </location>
</feature>
<evidence type="ECO:0000256" key="6">
    <source>
        <dbReference type="HAMAP-Rule" id="MF_00963"/>
    </source>
</evidence>
<dbReference type="InterPro" id="IPR050239">
    <property type="entry name" value="Sigma-70_RNA_pol_init_factors"/>
</dbReference>
<dbReference type="STRING" id="1707952.A6A03_11840"/>
<dbReference type="InterPro" id="IPR007627">
    <property type="entry name" value="RNA_pol_sigma70_r2"/>
</dbReference>
<proteinExistence type="inferred from homology"/>
<dbReference type="Pfam" id="PF04545">
    <property type="entry name" value="Sigma70_r4"/>
    <property type="match status" value="1"/>
</dbReference>
<comment type="similarity">
    <text evidence="6">Belongs to the sigma-70 factor family. RpoD/SigA subfamily.</text>
</comment>
<comment type="function">
    <text evidence="6">Sigma factors are initiation factors that promote the attachment of RNA polymerase to specific initiation sites and are then released. This sigma factor is the primary sigma factor during exponential growth.</text>
</comment>
<dbReference type="FunFam" id="1.10.601.10:FF:000001">
    <property type="entry name" value="RNA polymerase sigma factor SigA"/>
    <property type="match status" value="1"/>
</dbReference>
<evidence type="ECO:0000256" key="7">
    <source>
        <dbReference type="SAM" id="Coils"/>
    </source>
</evidence>
<evidence type="ECO:0000313" key="11">
    <source>
        <dbReference type="Proteomes" id="UP000078287"/>
    </source>
</evidence>
<dbReference type="GO" id="GO:0016987">
    <property type="term" value="F:sigma factor activity"/>
    <property type="evidence" value="ECO:0007669"/>
    <property type="project" value="UniProtKB-UniRule"/>
</dbReference>
<dbReference type="InterPro" id="IPR007624">
    <property type="entry name" value="RNA_pol_sigma70_r3"/>
</dbReference>
<dbReference type="Gene3D" id="1.10.10.10">
    <property type="entry name" value="Winged helix-like DNA-binding domain superfamily/Winged helix DNA-binding domain"/>
    <property type="match status" value="2"/>
</dbReference>
<reference evidence="10 11" key="1">
    <citation type="submission" date="2016-04" db="EMBL/GenBank/DDBJ databases">
        <title>Chloroflexus islandicus sp. nov., a thermophilic filamentous anoxygenic phototrophic bacterium from geyser Strokkur (Iceland).</title>
        <authorList>
            <person name="Gaisin V.A."/>
            <person name="Kalashnikov A.M."/>
            <person name="Sukhacheva M.V."/>
            <person name="Grouzdev D.S."/>
            <person name="Ivanov T.M."/>
            <person name="Kuznetsov B."/>
            <person name="Gorlenko V.M."/>
        </authorList>
    </citation>
    <scope>NUCLEOTIDE SEQUENCE [LARGE SCALE GENOMIC DNA]</scope>
    <source>
        <strain evidence="11">isl-2</strain>
    </source>
</reference>
<evidence type="ECO:0000256" key="4">
    <source>
        <dbReference type="ARBA" id="ARBA00023125"/>
    </source>
</evidence>
<dbReference type="InterPro" id="IPR036388">
    <property type="entry name" value="WH-like_DNA-bd_sf"/>
</dbReference>
<dbReference type="HAMAP" id="MF_00963">
    <property type="entry name" value="Sigma70_RpoD_SigA"/>
    <property type="match status" value="1"/>
</dbReference>
<feature type="coiled-coil region" evidence="7">
    <location>
        <begin position="115"/>
        <end position="169"/>
    </location>
</feature>
<keyword evidence="7" id="KW-0175">Coiled coil</keyword>
<dbReference type="InterPro" id="IPR007127">
    <property type="entry name" value="RNA_pol_sigma_70_r1_1"/>
</dbReference>
<dbReference type="PRINTS" id="PR00046">
    <property type="entry name" value="SIGMA70FCT"/>
</dbReference>
<keyword evidence="1 6" id="KW-0963">Cytoplasm</keyword>
<dbReference type="PROSITE" id="PS00715">
    <property type="entry name" value="SIGMA70_1"/>
    <property type="match status" value="1"/>
</dbReference>
<sequence length="398" mass="44252">MTQSQPETDRASPAINAADLQALIAQGRQRGFVTFEDIQRLVPNPDESIELIDSIYAALAEAGVPVQDGEEPALDDEPLTPAAMDLELDDELSDALLSDSVRLYLREIGQVPLLTAEQEKRLAQLIERGQAAERKLATLPPDSPEAARLRAQKAQGEEARQQMAAANLRLVVSIAKRYRDRGLPLLDLIQEGSLGLLRAIEKFDHTKGYKFSTYATWWIKQALSRALADQSRLVRLPVHLGETLNRIQAARRQLTQSLGREPTDAELANHLGMSEEKLRELRRTAQDPVSLATPVGEEADSTLADFIPDPHALDADDAAASGMLRQQIAAALDQLSERERRVLELRYGLADGQPRTLEEVGKAFGVTRERVRQIEVKALRKLRHPRLGKLLKDYLDQI</sequence>
<dbReference type="GO" id="GO:0006352">
    <property type="term" value="P:DNA-templated transcription initiation"/>
    <property type="evidence" value="ECO:0007669"/>
    <property type="project" value="UniProtKB-UniRule"/>
</dbReference>
<dbReference type="OrthoDB" id="9809557at2"/>
<dbReference type="InterPro" id="IPR014284">
    <property type="entry name" value="RNA_pol_sigma-70_dom"/>
</dbReference>
<dbReference type="InterPro" id="IPR000943">
    <property type="entry name" value="RNA_pol_sigma70"/>
</dbReference>
<dbReference type="Pfam" id="PF00140">
    <property type="entry name" value="Sigma70_r1_2"/>
    <property type="match status" value="1"/>
</dbReference>
<evidence type="ECO:0000256" key="5">
    <source>
        <dbReference type="ARBA" id="ARBA00023163"/>
    </source>
</evidence>
<dbReference type="Gene3D" id="1.10.601.10">
    <property type="entry name" value="RNA Polymerase Primary Sigma Factor"/>
    <property type="match status" value="2"/>
</dbReference>
<dbReference type="NCBIfam" id="TIGR02393">
    <property type="entry name" value="RpoD_Cterm"/>
    <property type="match status" value="1"/>
</dbReference>
<dbReference type="EMBL" id="LWQS01000042">
    <property type="protein sequence ID" value="OAN46844.1"/>
    <property type="molecule type" value="Genomic_DNA"/>
</dbReference>
<dbReference type="PANTHER" id="PTHR30603">
    <property type="entry name" value="RNA POLYMERASE SIGMA FACTOR RPO"/>
    <property type="match status" value="1"/>
</dbReference>
<dbReference type="PANTHER" id="PTHR30603:SF60">
    <property type="entry name" value="RNA POLYMERASE SIGMA FACTOR RPOD"/>
    <property type="match status" value="1"/>
</dbReference>
<feature type="domain" description="RNA polymerase sigma-70" evidence="9">
    <location>
        <begin position="356"/>
        <end position="382"/>
    </location>
</feature>
<feature type="domain" description="RNA polymerase sigma-70" evidence="8">
    <location>
        <begin position="187"/>
        <end position="200"/>
    </location>
</feature>
<dbReference type="InterPro" id="IPR013324">
    <property type="entry name" value="RNA_pol_sigma_r3/r4-like"/>
</dbReference>
<dbReference type="InterPro" id="IPR013325">
    <property type="entry name" value="RNA_pol_sigma_r2"/>
</dbReference>
<protein>
    <recommendedName>
        <fullName evidence="6">RNA polymerase sigma factor SigA</fullName>
    </recommendedName>
</protein>
<evidence type="ECO:0000259" key="8">
    <source>
        <dbReference type="PROSITE" id="PS00715"/>
    </source>
</evidence>
<dbReference type="NCBIfam" id="TIGR02937">
    <property type="entry name" value="sigma70-ECF"/>
    <property type="match status" value="1"/>
</dbReference>
<feature type="DNA-binding region" description="H-T-H motif" evidence="6">
    <location>
        <begin position="357"/>
        <end position="376"/>
    </location>
</feature>
<evidence type="ECO:0000313" key="10">
    <source>
        <dbReference type="EMBL" id="OAN46844.1"/>
    </source>
</evidence>
<dbReference type="SUPFAM" id="SSF88946">
    <property type="entry name" value="Sigma2 domain of RNA polymerase sigma factors"/>
    <property type="match status" value="1"/>
</dbReference>
<dbReference type="InterPro" id="IPR012760">
    <property type="entry name" value="RNA_pol_sigma_RpoD_C"/>
</dbReference>
<dbReference type="Gene3D" id="1.10.220.120">
    <property type="entry name" value="Sigma-70 factor, region 1.1"/>
    <property type="match status" value="1"/>
</dbReference>
<dbReference type="Pfam" id="PF04539">
    <property type="entry name" value="Sigma70_r3"/>
    <property type="match status" value="1"/>
</dbReference>
<evidence type="ECO:0000256" key="3">
    <source>
        <dbReference type="ARBA" id="ARBA00023082"/>
    </source>
</evidence>
<dbReference type="Pfam" id="PF04542">
    <property type="entry name" value="Sigma70_r2"/>
    <property type="match status" value="1"/>
</dbReference>
<accession>A0A178MFY5</accession>
<keyword evidence="3 6" id="KW-0731">Sigma factor</keyword>
<evidence type="ECO:0000259" key="9">
    <source>
        <dbReference type="PROSITE" id="PS00716"/>
    </source>
</evidence>
<feature type="region of interest" description="Sigma-70 factor domain-3" evidence="6">
    <location>
        <begin position="242"/>
        <end position="318"/>
    </location>
</feature>
<comment type="subunit">
    <text evidence="6">Interacts transiently with the RNA polymerase catalytic core.</text>
</comment>
<feature type="region of interest" description="Sigma-70 factor domain-2" evidence="6">
    <location>
        <begin position="163"/>
        <end position="233"/>
    </location>
</feature>
<dbReference type="InterPro" id="IPR007630">
    <property type="entry name" value="RNA_pol_sigma70_r4"/>
</dbReference>
<organism evidence="10 11">
    <name type="scientific">Chloroflexus islandicus</name>
    <dbReference type="NCBI Taxonomy" id="1707952"/>
    <lineage>
        <taxon>Bacteria</taxon>
        <taxon>Bacillati</taxon>
        <taxon>Chloroflexota</taxon>
        <taxon>Chloroflexia</taxon>
        <taxon>Chloroflexales</taxon>
        <taxon>Chloroflexineae</taxon>
        <taxon>Chloroflexaceae</taxon>
        <taxon>Chloroflexus</taxon>
    </lineage>
</organism>
<dbReference type="InterPro" id="IPR028630">
    <property type="entry name" value="Sigma70_RpoD"/>
</dbReference>